<keyword evidence="6" id="KW-0687">Ribonucleoprotein</keyword>
<dbReference type="Pfam" id="PF10236">
    <property type="entry name" value="DAP3"/>
    <property type="match status" value="1"/>
</dbReference>
<evidence type="ECO:0000256" key="4">
    <source>
        <dbReference type="ARBA" id="ARBA00022980"/>
    </source>
</evidence>
<protein>
    <recommendedName>
        <fullName evidence="7">Small ribosomal subunit protein mS29</fullName>
    </recommendedName>
</protein>
<dbReference type="EMBL" id="KN880484">
    <property type="protein sequence ID" value="KIY69448.1"/>
    <property type="molecule type" value="Genomic_DNA"/>
</dbReference>
<dbReference type="InterPro" id="IPR027417">
    <property type="entry name" value="P-loop_NTPase"/>
</dbReference>
<keyword evidence="9" id="KW-1185">Reference proteome</keyword>
<dbReference type="GO" id="GO:0005763">
    <property type="term" value="C:mitochondrial small ribosomal subunit"/>
    <property type="evidence" value="ECO:0007669"/>
    <property type="project" value="TreeGrafter"/>
</dbReference>
<sequence length="383" mass="43077">MFPEFSERTLQPQNIGKPVLYANPQTSPARYFGLPKTTLVEFRLLTQPCTIIRESTLQMTGLVERAAGNPSSDSRICYVGSAGTGKSHLLLQTVQHCHLQKWVVIYIPRAYATVDSTTTHVYDLRTRTYVQPFFSWQLVQRIFSTNQAILDTLTTTEKHDFGKVSVEAGQPLQELHRIAETDKYFAPQVLEVVLAELGKQKEHPVLLAVDDFQSLYGKTKYKDPHFDGITSYHLNVPRLIMEYAGGRKSFARGAVFGALRSTNTQFPVSNDMYMGLGLDEFEEGRAWSPYQKQRKSVREYLDGMVPLHVPEGLTATEATGLFELWRQSRAMAAEAGDSTFMAAYTQSGGNPREFVWNGIMKSFATPPLEVDATRPFPQLTVMA</sequence>
<dbReference type="Gene3D" id="3.40.50.300">
    <property type="entry name" value="P-loop containing nucleotide triphosphate hydrolases"/>
    <property type="match status" value="1"/>
</dbReference>
<evidence type="ECO:0000256" key="2">
    <source>
        <dbReference type="ARBA" id="ARBA00009863"/>
    </source>
</evidence>
<keyword evidence="4" id="KW-0689">Ribosomal protein</keyword>
<accession>A0A0D7BFY7</accession>
<evidence type="ECO:0000256" key="5">
    <source>
        <dbReference type="ARBA" id="ARBA00023128"/>
    </source>
</evidence>
<comment type="subcellular location">
    <subcellularLocation>
        <location evidence="1">Mitochondrion</location>
    </subcellularLocation>
</comment>
<reference evidence="8 9" key="1">
    <citation type="journal article" date="2015" name="Fungal Genet. Biol.">
        <title>Evolution of novel wood decay mechanisms in Agaricales revealed by the genome sequences of Fistulina hepatica and Cylindrobasidium torrendii.</title>
        <authorList>
            <person name="Floudas D."/>
            <person name="Held B.W."/>
            <person name="Riley R."/>
            <person name="Nagy L.G."/>
            <person name="Koehler G."/>
            <person name="Ransdell A.S."/>
            <person name="Younus H."/>
            <person name="Chow J."/>
            <person name="Chiniquy J."/>
            <person name="Lipzen A."/>
            <person name="Tritt A."/>
            <person name="Sun H."/>
            <person name="Haridas S."/>
            <person name="LaButti K."/>
            <person name="Ohm R.A."/>
            <person name="Kues U."/>
            <person name="Blanchette R.A."/>
            <person name="Grigoriev I.V."/>
            <person name="Minto R.E."/>
            <person name="Hibbett D.S."/>
        </authorList>
    </citation>
    <scope>NUCLEOTIDE SEQUENCE [LARGE SCALE GENOMIC DNA]</scope>
    <source>
        <strain evidence="8 9">FP15055 ss-10</strain>
    </source>
</reference>
<evidence type="ECO:0000256" key="6">
    <source>
        <dbReference type="ARBA" id="ARBA00023274"/>
    </source>
</evidence>
<evidence type="ECO:0000313" key="9">
    <source>
        <dbReference type="Proteomes" id="UP000054007"/>
    </source>
</evidence>
<dbReference type="Proteomes" id="UP000054007">
    <property type="component" value="Unassembled WGS sequence"/>
</dbReference>
<evidence type="ECO:0000313" key="8">
    <source>
        <dbReference type="EMBL" id="KIY69448.1"/>
    </source>
</evidence>
<evidence type="ECO:0000256" key="3">
    <source>
        <dbReference type="ARBA" id="ARBA00022946"/>
    </source>
</evidence>
<dbReference type="PANTHER" id="PTHR12810">
    <property type="entry name" value="MITOCHONDRIAL 28S RIBOSOMAL PROTEIN S29"/>
    <property type="match status" value="1"/>
</dbReference>
<evidence type="ECO:0000256" key="7">
    <source>
        <dbReference type="ARBA" id="ARBA00035140"/>
    </source>
</evidence>
<dbReference type="PANTHER" id="PTHR12810:SF0">
    <property type="entry name" value="SMALL RIBOSOMAL SUBUNIT PROTEIN MS29"/>
    <property type="match status" value="1"/>
</dbReference>
<gene>
    <name evidence="8" type="ORF">CYLTODRAFT_349530</name>
</gene>
<name>A0A0D7BFY7_9AGAR</name>
<proteinExistence type="inferred from homology"/>
<organism evidence="8 9">
    <name type="scientific">Cylindrobasidium torrendii FP15055 ss-10</name>
    <dbReference type="NCBI Taxonomy" id="1314674"/>
    <lineage>
        <taxon>Eukaryota</taxon>
        <taxon>Fungi</taxon>
        <taxon>Dikarya</taxon>
        <taxon>Basidiomycota</taxon>
        <taxon>Agaricomycotina</taxon>
        <taxon>Agaricomycetes</taxon>
        <taxon>Agaricomycetidae</taxon>
        <taxon>Agaricales</taxon>
        <taxon>Marasmiineae</taxon>
        <taxon>Physalacriaceae</taxon>
        <taxon>Cylindrobasidium</taxon>
    </lineage>
</organism>
<comment type="similarity">
    <text evidence="2">Belongs to the mitochondrion-specific ribosomal protein mS29 family.</text>
</comment>
<dbReference type="GO" id="GO:0003735">
    <property type="term" value="F:structural constituent of ribosome"/>
    <property type="evidence" value="ECO:0007669"/>
    <property type="project" value="TreeGrafter"/>
</dbReference>
<evidence type="ECO:0000256" key="1">
    <source>
        <dbReference type="ARBA" id="ARBA00004173"/>
    </source>
</evidence>
<dbReference type="OrthoDB" id="274828at2759"/>
<dbReference type="AlphaFoldDB" id="A0A0D7BFY7"/>
<keyword evidence="3" id="KW-0809">Transit peptide</keyword>
<keyword evidence="5" id="KW-0496">Mitochondrion</keyword>
<dbReference type="STRING" id="1314674.A0A0D7BFY7"/>
<dbReference type="SUPFAM" id="SSF52540">
    <property type="entry name" value="P-loop containing nucleoside triphosphate hydrolases"/>
    <property type="match status" value="1"/>
</dbReference>
<dbReference type="InterPro" id="IPR019368">
    <property type="entry name" value="Ribosomal_mS29"/>
</dbReference>